<gene>
    <name evidence="1" type="ORF">NTJ_10157</name>
</gene>
<evidence type="ECO:0000313" key="1">
    <source>
        <dbReference type="EMBL" id="BES97343.1"/>
    </source>
</evidence>
<reference evidence="1 2" key="1">
    <citation type="submission" date="2023-09" db="EMBL/GenBank/DDBJ databases">
        <title>Nesidiocoris tenuis whole genome shotgun sequence.</title>
        <authorList>
            <person name="Shibata T."/>
            <person name="Shimoda M."/>
            <person name="Kobayashi T."/>
            <person name="Uehara T."/>
        </authorList>
    </citation>
    <scope>NUCLEOTIDE SEQUENCE [LARGE SCALE GENOMIC DNA]</scope>
    <source>
        <strain evidence="1 2">Japan</strain>
    </source>
</reference>
<keyword evidence="2" id="KW-1185">Reference proteome</keyword>
<protein>
    <submittedName>
        <fullName evidence="1">N-acylaminoacyl-peptide hydrolase</fullName>
    </submittedName>
</protein>
<proteinExistence type="predicted"/>
<dbReference type="GO" id="GO:0016787">
    <property type="term" value="F:hydrolase activity"/>
    <property type="evidence" value="ECO:0007669"/>
    <property type="project" value="UniProtKB-KW"/>
</dbReference>
<keyword evidence="1" id="KW-0378">Hydrolase</keyword>
<evidence type="ECO:0000313" key="2">
    <source>
        <dbReference type="Proteomes" id="UP001307889"/>
    </source>
</evidence>
<organism evidence="1 2">
    <name type="scientific">Nesidiocoris tenuis</name>
    <dbReference type="NCBI Taxonomy" id="355587"/>
    <lineage>
        <taxon>Eukaryota</taxon>
        <taxon>Metazoa</taxon>
        <taxon>Ecdysozoa</taxon>
        <taxon>Arthropoda</taxon>
        <taxon>Hexapoda</taxon>
        <taxon>Insecta</taxon>
        <taxon>Pterygota</taxon>
        <taxon>Neoptera</taxon>
        <taxon>Paraneoptera</taxon>
        <taxon>Hemiptera</taxon>
        <taxon>Heteroptera</taxon>
        <taxon>Panheteroptera</taxon>
        <taxon>Cimicomorpha</taxon>
        <taxon>Miridae</taxon>
        <taxon>Dicyphina</taxon>
        <taxon>Nesidiocoris</taxon>
    </lineage>
</organism>
<accession>A0ABN7AZE4</accession>
<name>A0ABN7AZE4_9HEMI</name>
<dbReference type="Proteomes" id="UP001307889">
    <property type="component" value="Chromosome 8"/>
</dbReference>
<sequence length="147" mass="16678">MQIGTAIYYKHCFKMVEPLILNAFKETLKDGVTGGKIALADGSKSLVVSSTWKQRNIERNCSMLNKYVQMVNLETNEVTSLHAAENSTELLTSYSPSFKYRCVLRSVTESGTNTKKKQHLEIWENNWMKVNLDLTAHDKHGDVYTDG</sequence>
<dbReference type="EMBL" id="AP028916">
    <property type="protein sequence ID" value="BES97343.1"/>
    <property type="molecule type" value="Genomic_DNA"/>
</dbReference>